<evidence type="ECO:0000313" key="2">
    <source>
        <dbReference type="Proteomes" id="UP000664480"/>
    </source>
</evidence>
<reference evidence="1 2" key="1">
    <citation type="submission" date="2021-03" db="EMBL/GenBank/DDBJ databases">
        <title>novel species isolated from a fishpond in China.</title>
        <authorList>
            <person name="Lu H."/>
            <person name="Cai Z."/>
        </authorList>
    </citation>
    <scope>NUCLEOTIDE SEQUENCE [LARGE SCALE GENOMIC DNA]</scope>
    <source>
        <strain evidence="1 2">YJ13C</strain>
    </source>
</reference>
<dbReference type="Proteomes" id="UP000664480">
    <property type="component" value="Unassembled WGS sequence"/>
</dbReference>
<dbReference type="EMBL" id="JAFKCU010000001">
    <property type="protein sequence ID" value="MBN7814218.1"/>
    <property type="molecule type" value="Genomic_DNA"/>
</dbReference>
<proteinExistence type="predicted"/>
<accession>A0ABS3CAY1</accession>
<protein>
    <submittedName>
        <fullName evidence="1">Uncharacterized protein</fullName>
    </submittedName>
</protein>
<organism evidence="1 2">
    <name type="scientific">Algoriphagus pacificus</name>
    <dbReference type="NCBI Taxonomy" id="2811234"/>
    <lineage>
        <taxon>Bacteria</taxon>
        <taxon>Pseudomonadati</taxon>
        <taxon>Bacteroidota</taxon>
        <taxon>Cytophagia</taxon>
        <taxon>Cytophagales</taxon>
        <taxon>Cyclobacteriaceae</taxon>
        <taxon>Algoriphagus</taxon>
    </lineage>
</organism>
<keyword evidence="2" id="KW-1185">Reference proteome</keyword>
<name>A0ABS3CAY1_9BACT</name>
<evidence type="ECO:0000313" key="1">
    <source>
        <dbReference type="EMBL" id="MBN7814218.1"/>
    </source>
</evidence>
<sequence>MAYINLEEIRKAADQVEKLAIGPLSEVEALSLGFQLKQLDAMLNIQIQLQYLKEAIENKNGK</sequence>
<comment type="caution">
    <text evidence="1">The sequence shown here is derived from an EMBL/GenBank/DDBJ whole genome shotgun (WGS) entry which is preliminary data.</text>
</comment>
<dbReference type="RefSeq" id="WP_206584875.1">
    <property type="nucleotide sequence ID" value="NZ_JAFKCU010000001.1"/>
</dbReference>
<gene>
    <name evidence="1" type="ORF">J0A69_02205</name>
</gene>